<name>W1PEZ4_AMBTC</name>
<dbReference type="Proteomes" id="UP000017836">
    <property type="component" value="Unassembled WGS sequence"/>
</dbReference>
<evidence type="ECO:0000313" key="2">
    <source>
        <dbReference type="Proteomes" id="UP000017836"/>
    </source>
</evidence>
<keyword evidence="2" id="KW-1185">Reference proteome</keyword>
<dbReference type="PANTHER" id="PTHR31672">
    <property type="entry name" value="BNACNNG10540D PROTEIN"/>
    <property type="match status" value="1"/>
</dbReference>
<dbReference type="HOGENOM" id="CLU_1362069_0_0_1"/>
<dbReference type="KEGG" id="atr:18434742"/>
<dbReference type="SUPFAM" id="SSF81383">
    <property type="entry name" value="F-box domain"/>
    <property type="match status" value="1"/>
</dbReference>
<dbReference type="Gramene" id="ERN06543">
    <property type="protein sequence ID" value="ERN06543"/>
    <property type="gene ID" value="AMTR_s00058p00114730"/>
</dbReference>
<accession>W1PEZ4</accession>
<evidence type="ECO:0000313" key="1">
    <source>
        <dbReference type="EMBL" id="ERN06543.1"/>
    </source>
</evidence>
<dbReference type="EMBL" id="KI393888">
    <property type="protein sequence ID" value="ERN06543.1"/>
    <property type="molecule type" value="Genomic_DNA"/>
</dbReference>
<sequence>MATTATVHLSVKSGKDRLSNVLPNELVEKILLLLPVKSILCFQSVWKLWNCFLSSPSFARIHALSSSSALSKPFTFFLSMDDYVMSLHDTDNELSCHETKIRAPWVLPSFHSSLGSRIVGSNGVLCIFNRENNGRISVIDVFYIANPATGQFTTIPYFPDHVSDQSSVYAFFGFHFDPESRDFKIMVGIRSDDWIENFEET</sequence>
<dbReference type="AlphaFoldDB" id="W1PEZ4"/>
<dbReference type="PANTHER" id="PTHR31672:SF13">
    <property type="entry name" value="F-BOX PROTEIN CPR30-LIKE"/>
    <property type="match status" value="1"/>
</dbReference>
<dbReference type="OrthoDB" id="1924677at2759"/>
<protein>
    <recommendedName>
        <fullName evidence="3">F-box domain-containing protein</fullName>
    </recommendedName>
</protein>
<gene>
    <name evidence="1" type="ORF">AMTR_s00058p00114730</name>
</gene>
<evidence type="ECO:0008006" key="3">
    <source>
        <dbReference type="Google" id="ProtNLM"/>
    </source>
</evidence>
<organism evidence="1 2">
    <name type="scientific">Amborella trichopoda</name>
    <dbReference type="NCBI Taxonomy" id="13333"/>
    <lineage>
        <taxon>Eukaryota</taxon>
        <taxon>Viridiplantae</taxon>
        <taxon>Streptophyta</taxon>
        <taxon>Embryophyta</taxon>
        <taxon>Tracheophyta</taxon>
        <taxon>Spermatophyta</taxon>
        <taxon>Magnoliopsida</taxon>
        <taxon>Amborellales</taxon>
        <taxon>Amborellaceae</taxon>
        <taxon>Amborella</taxon>
    </lineage>
</organism>
<dbReference type="GO" id="GO:0031146">
    <property type="term" value="P:SCF-dependent proteasomal ubiquitin-dependent protein catabolic process"/>
    <property type="evidence" value="ECO:0000318"/>
    <property type="project" value="GO_Central"/>
</dbReference>
<dbReference type="GO" id="GO:0004842">
    <property type="term" value="F:ubiquitin-protein transferase activity"/>
    <property type="evidence" value="ECO:0000318"/>
    <property type="project" value="GO_Central"/>
</dbReference>
<dbReference type="InterPro" id="IPR036047">
    <property type="entry name" value="F-box-like_dom_sf"/>
</dbReference>
<reference evidence="2" key="1">
    <citation type="journal article" date="2013" name="Science">
        <title>The Amborella genome and the evolution of flowering plants.</title>
        <authorList>
            <consortium name="Amborella Genome Project"/>
        </authorList>
    </citation>
    <scope>NUCLEOTIDE SEQUENCE [LARGE SCALE GENOMIC DNA]</scope>
</reference>
<proteinExistence type="predicted"/>
<dbReference type="InterPro" id="IPR050796">
    <property type="entry name" value="SCF_F-box_component"/>
</dbReference>